<proteinExistence type="predicted"/>
<comment type="caution">
    <text evidence="6">The sequence shown here is derived from an EMBL/GenBank/DDBJ whole genome shotgun (WGS) entry which is preliminary data.</text>
</comment>
<evidence type="ECO:0000256" key="4">
    <source>
        <dbReference type="ARBA" id="ARBA00022840"/>
    </source>
</evidence>
<keyword evidence="3" id="KW-0347">Helicase</keyword>
<organism evidence="6 7">
    <name type="scientific">Grifola frondosa</name>
    <name type="common">Maitake</name>
    <name type="synonym">Polyporus frondosus</name>
    <dbReference type="NCBI Taxonomy" id="5627"/>
    <lineage>
        <taxon>Eukaryota</taxon>
        <taxon>Fungi</taxon>
        <taxon>Dikarya</taxon>
        <taxon>Basidiomycota</taxon>
        <taxon>Agaricomycotina</taxon>
        <taxon>Agaricomycetes</taxon>
        <taxon>Polyporales</taxon>
        <taxon>Grifolaceae</taxon>
        <taxon>Grifola</taxon>
    </lineage>
</organism>
<keyword evidence="7" id="KW-1185">Reference proteome</keyword>
<sequence>MYGPGIKCMLNVQYRMHAQIAAFPSKVMYRSKLISHSSVASHLLRDLPNTSVESEEDEKEILGTPIVFFDTAGCEYFERIEGDGDEGSRCNENEASVVKGWVDQLVGAGVLPSQIAIITPYQAQVSLLTTLLRPIYGLDLEIGTVDGMQGREKDAVVISLVRSNEKREVGFLKDKRRLNVAMIVRNAISVLLAIIYRSTWQPISQKLDGLARSQR</sequence>
<dbReference type="GO" id="GO:0016787">
    <property type="term" value="F:hydrolase activity"/>
    <property type="evidence" value="ECO:0007669"/>
    <property type="project" value="UniProtKB-KW"/>
</dbReference>
<reference evidence="6 7" key="1">
    <citation type="submission" date="2016-03" db="EMBL/GenBank/DDBJ databases">
        <title>Whole genome sequencing of Grifola frondosa 9006-11.</title>
        <authorList>
            <person name="Min B."/>
            <person name="Park H."/>
            <person name="Kim J.-G."/>
            <person name="Cho H."/>
            <person name="Oh Y.-L."/>
            <person name="Kong W.-S."/>
            <person name="Choi I.-G."/>
        </authorList>
    </citation>
    <scope>NUCLEOTIDE SEQUENCE [LARGE SCALE GENOMIC DNA]</scope>
    <source>
        <strain evidence="6 7">9006-11</strain>
    </source>
</reference>
<dbReference type="STRING" id="5627.A0A1C7LQH7"/>
<dbReference type="InterPro" id="IPR027417">
    <property type="entry name" value="P-loop_NTPase"/>
</dbReference>
<accession>A0A1C7LQH7</accession>
<dbReference type="SUPFAM" id="SSF52540">
    <property type="entry name" value="P-loop containing nucleoside triphosphate hydrolases"/>
    <property type="match status" value="1"/>
</dbReference>
<name>A0A1C7LQH7_GRIFR</name>
<protein>
    <submittedName>
        <fullName evidence="6">DNA polymerase alpha-associated DNA helicase A</fullName>
    </submittedName>
</protein>
<keyword evidence="1" id="KW-0547">Nucleotide-binding</keyword>
<dbReference type="OrthoDB" id="6730379at2759"/>
<feature type="domain" description="DNA2/NAM7 helicase-like C-terminal" evidence="5">
    <location>
        <begin position="7"/>
        <end position="182"/>
    </location>
</feature>
<dbReference type="AlphaFoldDB" id="A0A1C7LQH7"/>
<keyword evidence="2" id="KW-0378">Hydrolase</keyword>
<dbReference type="Proteomes" id="UP000092993">
    <property type="component" value="Unassembled WGS sequence"/>
</dbReference>
<keyword evidence="4" id="KW-0067">ATP-binding</keyword>
<evidence type="ECO:0000256" key="3">
    <source>
        <dbReference type="ARBA" id="ARBA00022806"/>
    </source>
</evidence>
<dbReference type="InterPro" id="IPR050534">
    <property type="entry name" value="Coronavir_polyprotein_1ab"/>
</dbReference>
<dbReference type="Gene3D" id="3.40.50.300">
    <property type="entry name" value="P-loop containing nucleotide triphosphate hydrolases"/>
    <property type="match status" value="1"/>
</dbReference>
<dbReference type="GO" id="GO:0043139">
    <property type="term" value="F:5'-3' DNA helicase activity"/>
    <property type="evidence" value="ECO:0007669"/>
    <property type="project" value="TreeGrafter"/>
</dbReference>
<dbReference type="GO" id="GO:0005524">
    <property type="term" value="F:ATP binding"/>
    <property type="evidence" value="ECO:0007669"/>
    <property type="project" value="UniProtKB-KW"/>
</dbReference>
<dbReference type="PANTHER" id="PTHR43788">
    <property type="entry name" value="DNA2/NAM7 HELICASE FAMILY MEMBER"/>
    <property type="match status" value="1"/>
</dbReference>
<evidence type="ECO:0000259" key="5">
    <source>
        <dbReference type="Pfam" id="PF13087"/>
    </source>
</evidence>
<dbReference type="InterPro" id="IPR047187">
    <property type="entry name" value="SF1_C_Upf1"/>
</dbReference>
<dbReference type="EMBL" id="LUGG01000027">
    <property type="protein sequence ID" value="OBZ66932.1"/>
    <property type="molecule type" value="Genomic_DNA"/>
</dbReference>
<dbReference type="PANTHER" id="PTHR43788:SF8">
    <property type="entry name" value="DNA-BINDING PROTEIN SMUBP-2"/>
    <property type="match status" value="1"/>
</dbReference>
<evidence type="ECO:0000313" key="7">
    <source>
        <dbReference type="Proteomes" id="UP000092993"/>
    </source>
</evidence>
<evidence type="ECO:0000256" key="1">
    <source>
        <dbReference type="ARBA" id="ARBA00022741"/>
    </source>
</evidence>
<evidence type="ECO:0000256" key="2">
    <source>
        <dbReference type="ARBA" id="ARBA00022801"/>
    </source>
</evidence>
<evidence type="ECO:0000313" key="6">
    <source>
        <dbReference type="EMBL" id="OBZ66932.1"/>
    </source>
</evidence>
<dbReference type="Pfam" id="PF13087">
    <property type="entry name" value="AAA_12"/>
    <property type="match status" value="1"/>
</dbReference>
<gene>
    <name evidence="6" type="primary">HCS1</name>
    <name evidence="6" type="ORF">A0H81_13275</name>
</gene>
<dbReference type="InterPro" id="IPR041679">
    <property type="entry name" value="DNA2/NAM7-like_C"/>
</dbReference>
<dbReference type="CDD" id="cd18808">
    <property type="entry name" value="SF1_C_Upf1"/>
    <property type="match status" value="1"/>
</dbReference>
<dbReference type="OMA" id="TRANTAF"/>